<protein>
    <submittedName>
        <fullName evidence="1">Uncharacterized protein</fullName>
    </submittedName>
</protein>
<proteinExistence type="predicted"/>
<feature type="non-terminal residue" evidence="1">
    <location>
        <position position="94"/>
    </location>
</feature>
<gene>
    <name evidence="1" type="ORF">WMSIL1_LOCUS495</name>
</gene>
<reference evidence="1 2" key="1">
    <citation type="submission" date="2019-07" db="EMBL/GenBank/DDBJ databases">
        <authorList>
            <person name="Jastrzebski P J."/>
            <person name="Paukszto L."/>
            <person name="Jastrzebski P J."/>
        </authorList>
    </citation>
    <scope>NUCLEOTIDE SEQUENCE [LARGE SCALE GENOMIC DNA]</scope>
    <source>
        <strain evidence="1 2">WMS-il1</strain>
    </source>
</reference>
<keyword evidence="2" id="KW-1185">Reference proteome</keyword>
<evidence type="ECO:0000313" key="1">
    <source>
        <dbReference type="EMBL" id="VUZ39274.1"/>
    </source>
</evidence>
<dbReference type="AlphaFoldDB" id="A0A564XY51"/>
<evidence type="ECO:0000313" key="2">
    <source>
        <dbReference type="Proteomes" id="UP000321570"/>
    </source>
</evidence>
<name>A0A564XY51_HYMDI</name>
<sequence length="94" mass="10786">MRTKIKAGKLSKLNGLSRSFVYKCLPSALPQTRSKNKQSYKTQLSRIFQHSLTVQMKNPVLSQCDIIGTASFPLQFYILQHLDRFTSVDIFFSL</sequence>
<organism evidence="1 2">
    <name type="scientific">Hymenolepis diminuta</name>
    <name type="common">Rat tapeworm</name>
    <dbReference type="NCBI Taxonomy" id="6216"/>
    <lineage>
        <taxon>Eukaryota</taxon>
        <taxon>Metazoa</taxon>
        <taxon>Spiralia</taxon>
        <taxon>Lophotrochozoa</taxon>
        <taxon>Platyhelminthes</taxon>
        <taxon>Cestoda</taxon>
        <taxon>Eucestoda</taxon>
        <taxon>Cyclophyllidea</taxon>
        <taxon>Hymenolepididae</taxon>
        <taxon>Hymenolepis</taxon>
    </lineage>
</organism>
<accession>A0A564XY51</accession>
<dbReference type="EMBL" id="CABIJS010000011">
    <property type="protein sequence ID" value="VUZ39274.1"/>
    <property type="molecule type" value="Genomic_DNA"/>
</dbReference>
<dbReference type="Proteomes" id="UP000321570">
    <property type="component" value="Unassembled WGS sequence"/>
</dbReference>